<dbReference type="RefSeq" id="XP_067179712.1">
    <property type="nucleotide sequence ID" value="XM_067323077.1"/>
</dbReference>
<sequence length="120" mass="13078">MRHLTQAPHAANVVLIDLIVVGVASLLLQFMRVVIFVKLAKKASSGMALLPEIRHKRMLLSSSAIGVLVLFMYAAVGTPLLGNITPDGVYLSEMRNFSTVVGSLLILVDCSTFDQWHVVM</sequence>
<evidence type="ECO:0000256" key="1">
    <source>
        <dbReference type="SAM" id="Phobius"/>
    </source>
</evidence>
<proteinExistence type="predicted"/>
<comment type="caution">
    <text evidence="2">The sequence shown here is derived from an EMBL/GenBank/DDBJ whole genome shotgun (WGS) entry which is preliminary data.</text>
</comment>
<gene>
    <name evidence="2" type="ORF">LSCM1_05629</name>
</gene>
<dbReference type="Gene3D" id="1.10.287.70">
    <property type="match status" value="1"/>
</dbReference>
<dbReference type="KEGG" id="lmat:92515589"/>
<dbReference type="OrthoDB" id="272031at2759"/>
<keyword evidence="1" id="KW-1133">Transmembrane helix</keyword>
<dbReference type="AlphaFoldDB" id="A0A836HCH1"/>
<keyword evidence="3" id="KW-1185">Reference proteome</keyword>
<protein>
    <submittedName>
        <fullName evidence="2">Uncharacterized protein</fullName>
    </submittedName>
</protein>
<accession>A0A836HCH1</accession>
<evidence type="ECO:0000313" key="3">
    <source>
        <dbReference type="Proteomes" id="UP000673552"/>
    </source>
</evidence>
<dbReference type="EMBL" id="JAFEUZ010000017">
    <property type="protein sequence ID" value="KAG5481605.1"/>
    <property type="molecule type" value="Genomic_DNA"/>
</dbReference>
<dbReference type="Proteomes" id="UP000673552">
    <property type="component" value="Chromosome 17"/>
</dbReference>
<keyword evidence="1" id="KW-0812">Transmembrane</keyword>
<name>A0A836HCH1_9TRYP</name>
<dbReference type="GeneID" id="92515589"/>
<evidence type="ECO:0000313" key="2">
    <source>
        <dbReference type="EMBL" id="KAG5481605.1"/>
    </source>
</evidence>
<reference evidence="2 3" key="1">
    <citation type="submission" date="2021-03" db="EMBL/GenBank/DDBJ databases">
        <title>Leishmania (Mundinia) martiniquensis Genome sequencing and assembly.</title>
        <authorList>
            <person name="Almutairi H."/>
            <person name="Gatherer D."/>
        </authorList>
    </citation>
    <scope>NUCLEOTIDE SEQUENCE [LARGE SCALE GENOMIC DNA]</scope>
    <source>
        <strain evidence="2">LSCM1</strain>
    </source>
</reference>
<feature type="transmembrane region" description="Helical" evidence="1">
    <location>
        <begin position="58"/>
        <end position="76"/>
    </location>
</feature>
<keyword evidence="1" id="KW-0472">Membrane</keyword>
<feature type="transmembrane region" description="Helical" evidence="1">
    <location>
        <begin position="12"/>
        <end position="37"/>
    </location>
</feature>
<organism evidence="2 3">
    <name type="scientific">Leishmania martiniquensis</name>
    <dbReference type="NCBI Taxonomy" id="1580590"/>
    <lineage>
        <taxon>Eukaryota</taxon>
        <taxon>Discoba</taxon>
        <taxon>Euglenozoa</taxon>
        <taxon>Kinetoplastea</taxon>
        <taxon>Metakinetoplastina</taxon>
        <taxon>Trypanosomatida</taxon>
        <taxon>Trypanosomatidae</taxon>
        <taxon>Leishmaniinae</taxon>
        <taxon>Leishmania</taxon>
    </lineage>
</organism>